<dbReference type="Gene3D" id="3.40.50.880">
    <property type="match status" value="1"/>
</dbReference>
<dbReference type="STRING" id="1123071.SAMN02745181_1082"/>
<dbReference type="InterPro" id="IPR014756">
    <property type="entry name" value="Ig_E-set"/>
</dbReference>
<dbReference type="InterPro" id="IPR036465">
    <property type="entry name" value="vWFA_dom_sf"/>
</dbReference>
<evidence type="ECO:0000256" key="1">
    <source>
        <dbReference type="SAM" id="MobiDB-lite"/>
    </source>
</evidence>
<keyword evidence="2" id="KW-1133">Transmembrane helix</keyword>
<sequence length="730" mass="80316">MHPVLPLSTLIPLILVILAAGGFLAWRSSFHAAGKVRWILLSLRLIALIAICVLLLNPGKWVPENSDQQKVWPVLVDNSASMSVIEGNESRLDQALALSGKVAKLAEKSDLATPQFTFSDSAAPIKEGDSVSAIGDTTDLLTSGSGIFTRLQATGTSPEGMIIFTDGRQTSVPSNSNLALQARANNAPIYAVPIGHDVKVEDIELTSPRRSITAFPNQNVQITAALNNQNLGEQQVTLKLLNEKGDLLAEQELELTNNKLTLHTFSIKAPEKSANWKLSVNHLANEQRTNNNDASVHIRILTTKTRVFIAEGAPYWDSKFLAQLLRQQTHMDVHSVHRLSDTRYFSINSGEATPSESSTEVFPDSLEELSQYDLIVFGKNSEHFLTPKRIDTLKTFVRDQGGAVLFSRGKPYSGKLDDLEALEPVTWAAGNTASFSLLPTSDGQAAGLFGQALPEPDSPVWKSLPKLKDAHRIDAVKPFTRVLARGTLEGNRGTFPLLMVRRYGQGVTGLVNADGLWKWDFYPEARELGNMYSEYWTQLIQWMVAYSEFLPGHQYSLRASNQTVGIQQPIVFTLSYRGSKSDPAPSVSIQTPGGEVQNLTPASVTSESGKPTWRASFTPDQSGNYEVSVLTDDQSPSPALHVVATSPPNEKDNLNPDPVFLRELVESTGGKIIHPSELETFLTEAFSDQERIEVEANLIWQPAWAKWFPPLIILSLLASEWVIRRRQGLP</sequence>
<keyword evidence="2" id="KW-0812">Transmembrane</keyword>
<proteinExistence type="predicted"/>
<dbReference type="InterPro" id="IPR013783">
    <property type="entry name" value="Ig-like_fold"/>
</dbReference>
<dbReference type="PANTHER" id="PTHR37947:SF1">
    <property type="entry name" value="BLL2462 PROTEIN"/>
    <property type="match status" value="1"/>
</dbReference>
<dbReference type="InterPro" id="IPR029062">
    <property type="entry name" value="Class_I_gatase-like"/>
</dbReference>
<dbReference type="PANTHER" id="PTHR37947">
    <property type="entry name" value="BLL2462 PROTEIN"/>
    <property type="match status" value="1"/>
</dbReference>
<dbReference type="SUPFAM" id="SSF53300">
    <property type="entry name" value="vWA-like"/>
    <property type="match status" value="1"/>
</dbReference>
<feature type="transmembrane region" description="Helical" evidence="2">
    <location>
        <begin position="38"/>
        <end position="56"/>
    </location>
</feature>
<protein>
    <submittedName>
        <fullName evidence="3">Uncharacterized membrane protein</fullName>
    </submittedName>
</protein>
<dbReference type="InterPro" id="IPR017868">
    <property type="entry name" value="Filamin/ABP280_repeat-like"/>
</dbReference>
<dbReference type="EMBL" id="FQYR01000002">
    <property type="protein sequence ID" value="SHI87194.1"/>
    <property type="molecule type" value="Genomic_DNA"/>
</dbReference>
<organism evidence="3 4">
    <name type="scientific">Rubritalea squalenifaciens DSM 18772</name>
    <dbReference type="NCBI Taxonomy" id="1123071"/>
    <lineage>
        <taxon>Bacteria</taxon>
        <taxon>Pseudomonadati</taxon>
        <taxon>Verrucomicrobiota</taxon>
        <taxon>Verrucomicrobiia</taxon>
        <taxon>Verrucomicrobiales</taxon>
        <taxon>Rubritaleaceae</taxon>
        <taxon>Rubritalea</taxon>
    </lineage>
</organism>
<feature type="compositionally biased region" description="Polar residues" evidence="1">
    <location>
        <begin position="587"/>
        <end position="609"/>
    </location>
</feature>
<dbReference type="Proteomes" id="UP000184510">
    <property type="component" value="Unassembled WGS sequence"/>
</dbReference>
<keyword evidence="4" id="KW-1185">Reference proteome</keyword>
<gene>
    <name evidence="3" type="ORF">SAMN02745181_1082</name>
</gene>
<dbReference type="SUPFAM" id="SSF81296">
    <property type="entry name" value="E set domains"/>
    <property type="match status" value="1"/>
</dbReference>
<keyword evidence="2" id="KW-0472">Membrane</keyword>
<dbReference type="PROSITE" id="PS50194">
    <property type="entry name" value="FILAMIN_REPEAT"/>
    <property type="match status" value="1"/>
</dbReference>
<feature type="region of interest" description="Disordered" evidence="1">
    <location>
        <begin position="583"/>
        <end position="613"/>
    </location>
</feature>
<evidence type="ECO:0000313" key="3">
    <source>
        <dbReference type="EMBL" id="SHI87194.1"/>
    </source>
</evidence>
<accession>A0A1M6ENY4</accession>
<dbReference type="InParanoid" id="A0A1M6ENY4"/>
<evidence type="ECO:0000313" key="4">
    <source>
        <dbReference type="Proteomes" id="UP000184510"/>
    </source>
</evidence>
<name>A0A1M6ENY4_9BACT</name>
<dbReference type="OrthoDB" id="175552at2"/>
<dbReference type="SUPFAM" id="SSF52317">
    <property type="entry name" value="Class I glutamine amidotransferase-like"/>
    <property type="match status" value="1"/>
</dbReference>
<evidence type="ECO:0000256" key="2">
    <source>
        <dbReference type="SAM" id="Phobius"/>
    </source>
</evidence>
<dbReference type="RefSeq" id="WP_143158439.1">
    <property type="nucleotide sequence ID" value="NZ_FQYR01000002.1"/>
</dbReference>
<dbReference type="AlphaFoldDB" id="A0A1M6ENY4"/>
<dbReference type="Gene3D" id="3.40.50.410">
    <property type="entry name" value="von Willebrand factor, type A domain"/>
    <property type="match status" value="1"/>
</dbReference>
<feature type="transmembrane region" description="Helical" evidence="2">
    <location>
        <begin position="6"/>
        <end position="26"/>
    </location>
</feature>
<reference evidence="3 4" key="1">
    <citation type="submission" date="2016-11" db="EMBL/GenBank/DDBJ databases">
        <authorList>
            <person name="Jaros S."/>
            <person name="Januszkiewicz K."/>
            <person name="Wedrychowicz H."/>
        </authorList>
    </citation>
    <scope>NUCLEOTIDE SEQUENCE [LARGE SCALE GENOMIC DNA]</scope>
    <source>
        <strain evidence="3 4">DSM 18772</strain>
    </source>
</reference>
<dbReference type="Gene3D" id="2.60.40.10">
    <property type="entry name" value="Immunoglobulins"/>
    <property type="match status" value="1"/>
</dbReference>